<evidence type="ECO:0000313" key="1">
    <source>
        <dbReference type="EMBL" id="KAL2492697.1"/>
    </source>
</evidence>
<protein>
    <submittedName>
        <fullName evidence="1">Ataxia-telangiectasia mutated</fullName>
    </submittedName>
</protein>
<dbReference type="PANTHER" id="PTHR37079:SF4">
    <property type="entry name" value="SERINE_THREONINE-PROTEIN KINASE ATM"/>
    <property type="match status" value="1"/>
</dbReference>
<evidence type="ECO:0000313" key="2">
    <source>
        <dbReference type="Proteomes" id="UP001604336"/>
    </source>
</evidence>
<accession>A0ABD1RYG2</accession>
<sequence>MTTRVTSRDVQEIVNKLSSDKAKLRDEGIKLLNTWLEGERSVGFCKYLSEKTAMLKPNEIPNSETWPFLVKLLIQCVSLEISLSKKRLPKLSLGKTLRIVVQRAEDDRFAGQW</sequence>
<dbReference type="PANTHER" id="PTHR37079">
    <property type="entry name" value="SERINE/THREONINE-PROTEIN KINASE ATM"/>
    <property type="match status" value="1"/>
</dbReference>
<dbReference type="EMBL" id="JBFOLK010000008">
    <property type="protein sequence ID" value="KAL2492697.1"/>
    <property type="molecule type" value="Genomic_DNA"/>
</dbReference>
<comment type="caution">
    <text evidence="1">The sequence shown here is derived from an EMBL/GenBank/DDBJ whole genome shotgun (WGS) entry which is preliminary data.</text>
</comment>
<dbReference type="AlphaFoldDB" id="A0ABD1RYG2"/>
<reference evidence="2" key="1">
    <citation type="submission" date="2024-07" db="EMBL/GenBank/DDBJ databases">
        <title>Two chromosome-level genome assemblies of Korean endemic species Abeliophyllum distichum and Forsythia ovata (Oleaceae).</title>
        <authorList>
            <person name="Jang H."/>
        </authorList>
    </citation>
    <scope>NUCLEOTIDE SEQUENCE [LARGE SCALE GENOMIC DNA]</scope>
</reference>
<keyword evidence="2" id="KW-1185">Reference proteome</keyword>
<gene>
    <name evidence="1" type="ORF">Adt_28325</name>
</gene>
<dbReference type="Proteomes" id="UP001604336">
    <property type="component" value="Unassembled WGS sequence"/>
</dbReference>
<organism evidence="1 2">
    <name type="scientific">Abeliophyllum distichum</name>
    <dbReference type="NCBI Taxonomy" id="126358"/>
    <lineage>
        <taxon>Eukaryota</taxon>
        <taxon>Viridiplantae</taxon>
        <taxon>Streptophyta</taxon>
        <taxon>Embryophyta</taxon>
        <taxon>Tracheophyta</taxon>
        <taxon>Spermatophyta</taxon>
        <taxon>Magnoliopsida</taxon>
        <taxon>eudicotyledons</taxon>
        <taxon>Gunneridae</taxon>
        <taxon>Pentapetalae</taxon>
        <taxon>asterids</taxon>
        <taxon>lamiids</taxon>
        <taxon>Lamiales</taxon>
        <taxon>Oleaceae</taxon>
        <taxon>Forsythieae</taxon>
        <taxon>Abeliophyllum</taxon>
    </lineage>
</organism>
<name>A0ABD1RYG2_9LAMI</name>
<dbReference type="InterPro" id="IPR038980">
    <property type="entry name" value="ATM_plant"/>
</dbReference>
<proteinExistence type="predicted"/>